<protein>
    <submittedName>
        <fullName evidence="1">Uncharacterized protein</fullName>
    </submittedName>
</protein>
<dbReference type="Proteomes" id="UP000236291">
    <property type="component" value="Unassembled WGS sequence"/>
</dbReference>
<name>A0A2K3KWE0_TRIPR</name>
<sequence length="73" mass="7941">MVVRSTLWHPSRPPRRRQKACFPDGLSEPFSVFVFVRCFAFSATSSCCFCFLVVDGVGGAAGLLYSGGSFDLV</sequence>
<feature type="non-terminal residue" evidence="1">
    <location>
        <position position="73"/>
    </location>
</feature>
<evidence type="ECO:0000313" key="2">
    <source>
        <dbReference type="Proteomes" id="UP000236291"/>
    </source>
</evidence>
<reference evidence="1 2" key="1">
    <citation type="journal article" date="2014" name="Am. J. Bot.">
        <title>Genome assembly and annotation for red clover (Trifolium pratense; Fabaceae).</title>
        <authorList>
            <person name="Istvanek J."/>
            <person name="Jaros M."/>
            <person name="Krenek A."/>
            <person name="Repkova J."/>
        </authorList>
    </citation>
    <scope>NUCLEOTIDE SEQUENCE [LARGE SCALE GENOMIC DNA]</scope>
    <source>
        <strain evidence="2">cv. Tatra</strain>
        <tissue evidence="1">Young leaves</tissue>
    </source>
</reference>
<dbReference type="EMBL" id="ASHM01114458">
    <property type="protein sequence ID" value="PNX70564.1"/>
    <property type="molecule type" value="Genomic_DNA"/>
</dbReference>
<proteinExistence type="predicted"/>
<dbReference type="AlphaFoldDB" id="A0A2K3KWE0"/>
<reference evidence="1 2" key="2">
    <citation type="journal article" date="2017" name="Front. Plant Sci.">
        <title>Gene Classification and Mining of Molecular Markers Useful in Red Clover (Trifolium pratense) Breeding.</title>
        <authorList>
            <person name="Istvanek J."/>
            <person name="Dluhosova J."/>
            <person name="Dluhos P."/>
            <person name="Patkova L."/>
            <person name="Nedelnik J."/>
            <person name="Repkova J."/>
        </authorList>
    </citation>
    <scope>NUCLEOTIDE SEQUENCE [LARGE SCALE GENOMIC DNA]</scope>
    <source>
        <strain evidence="2">cv. Tatra</strain>
        <tissue evidence="1">Young leaves</tissue>
    </source>
</reference>
<organism evidence="1 2">
    <name type="scientific">Trifolium pratense</name>
    <name type="common">Red clover</name>
    <dbReference type="NCBI Taxonomy" id="57577"/>
    <lineage>
        <taxon>Eukaryota</taxon>
        <taxon>Viridiplantae</taxon>
        <taxon>Streptophyta</taxon>
        <taxon>Embryophyta</taxon>
        <taxon>Tracheophyta</taxon>
        <taxon>Spermatophyta</taxon>
        <taxon>Magnoliopsida</taxon>
        <taxon>eudicotyledons</taxon>
        <taxon>Gunneridae</taxon>
        <taxon>Pentapetalae</taxon>
        <taxon>rosids</taxon>
        <taxon>fabids</taxon>
        <taxon>Fabales</taxon>
        <taxon>Fabaceae</taxon>
        <taxon>Papilionoideae</taxon>
        <taxon>50 kb inversion clade</taxon>
        <taxon>NPAAA clade</taxon>
        <taxon>Hologalegina</taxon>
        <taxon>IRL clade</taxon>
        <taxon>Trifolieae</taxon>
        <taxon>Trifolium</taxon>
    </lineage>
</organism>
<accession>A0A2K3KWE0</accession>
<evidence type="ECO:0000313" key="1">
    <source>
        <dbReference type="EMBL" id="PNX70564.1"/>
    </source>
</evidence>
<comment type="caution">
    <text evidence="1">The sequence shown here is derived from an EMBL/GenBank/DDBJ whole genome shotgun (WGS) entry which is preliminary data.</text>
</comment>
<gene>
    <name evidence="1" type="ORF">L195_g057519</name>
</gene>